<evidence type="ECO:0000313" key="2">
    <source>
        <dbReference type="Proteomes" id="UP000037122"/>
    </source>
</evidence>
<gene>
    <name evidence="1" type="ORF">QG37_06831</name>
</gene>
<comment type="caution">
    <text evidence="1">The sequence shown here is derived from an EMBL/GenBank/DDBJ whole genome shotgun (WGS) entry which is preliminary data.</text>
</comment>
<proteinExistence type="predicted"/>
<evidence type="ECO:0000313" key="1">
    <source>
        <dbReference type="EMBL" id="KND96719.1"/>
    </source>
</evidence>
<dbReference type="Proteomes" id="UP000037122">
    <property type="component" value="Unassembled WGS sequence"/>
</dbReference>
<protein>
    <submittedName>
        <fullName evidence="1">Uncharacterized protein</fullName>
    </submittedName>
</protein>
<sequence>MKLVLKAYFRRDDLVKALAMIRDRLEAVWLSGS</sequence>
<accession>A0A0L0NRS9</accession>
<dbReference type="EMBL" id="LGST01000050">
    <property type="protein sequence ID" value="KND96719.1"/>
    <property type="molecule type" value="Genomic_DNA"/>
</dbReference>
<organism evidence="1 2">
    <name type="scientific">Candidozyma auris</name>
    <name type="common">Yeast</name>
    <name type="synonym">Candida auris</name>
    <dbReference type="NCBI Taxonomy" id="498019"/>
    <lineage>
        <taxon>Eukaryota</taxon>
        <taxon>Fungi</taxon>
        <taxon>Dikarya</taxon>
        <taxon>Ascomycota</taxon>
        <taxon>Saccharomycotina</taxon>
        <taxon>Pichiomycetes</taxon>
        <taxon>Metschnikowiaceae</taxon>
        <taxon>Candidozyma</taxon>
    </lineage>
</organism>
<name>A0A0L0NRS9_CANAR</name>
<dbReference type="AlphaFoldDB" id="A0A0L0NRS9"/>
<reference evidence="2" key="1">
    <citation type="journal article" date="2015" name="BMC Genomics">
        <title>Draft genome of a commonly misdiagnosed multidrug resistant pathogen Candida auris.</title>
        <authorList>
            <person name="Chatterjee S."/>
            <person name="Alampalli S.V."/>
            <person name="Nageshan R.K."/>
            <person name="Chettiar S.T."/>
            <person name="Joshi S."/>
            <person name="Tatu U.S."/>
        </authorList>
    </citation>
    <scope>NUCLEOTIDE SEQUENCE [LARGE SCALE GENOMIC DNA]</scope>
    <source>
        <strain evidence="2">6684</strain>
    </source>
</reference>